<reference evidence="1 2" key="1">
    <citation type="journal article" date="2021" name="bioRxiv">
        <title>Chromosome-scale and haplotype-resolved genome assembly of a tetraploid potato cultivar.</title>
        <authorList>
            <person name="Sun H."/>
            <person name="Jiao W.-B."/>
            <person name="Krause K."/>
            <person name="Campoy J.A."/>
            <person name="Goel M."/>
            <person name="Folz-Donahue K."/>
            <person name="Kukat C."/>
            <person name="Huettel B."/>
            <person name="Schneeberger K."/>
        </authorList>
    </citation>
    <scope>NUCLEOTIDE SEQUENCE [LARGE SCALE GENOMIC DNA]</scope>
    <source>
        <strain evidence="1">SolTubOtavaFocal</strain>
        <tissue evidence="1">Leaves</tissue>
    </source>
</reference>
<dbReference type="InterPro" id="IPR040256">
    <property type="entry name" value="At4g02000-like"/>
</dbReference>
<evidence type="ECO:0000313" key="2">
    <source>
        <dbReference type="Proteomes" id="UP000826656"/>
    </source>
</evidence>
<organism evidence="1 2">
    <name type="scientific">Solanum tuberosum</name>
    <name type="common">Potato</name>
    <dbReference type="NCBI Taxonomy" id="4113"/>
    <lineage>
        <taxon>Eukaryota</taxon>
        <taxon>Viridiplantae</taxon>
        <taxon>Streptophyta</taxon>
        <taxon>Embryophyta</taxon>
        <taxon>Tracheophyta</taxon>
        <taxon>Spermatophyta</taxon>
        <taxon>Magnoliopsida</taxon>
        <taxon>eudicotyledons</taxon>
        <taxon>Gunneridae</taxon>
        <taxon>Pentapetalae</taxon>
        <taxon>asterids</taxon>
        <taxon>lamiids</taxon>
        <taxon>Solanales</taxon>
        <taxon>Solanaceae</taxon>
        <taxon>Solanoideae</taxon>
        <taxon>Solaneae</taxon>
        <taxon>Solanum</taxon>
    </lineage>
</organism>
<dbReference type="Proteomes" id="UP000826656">
    <property type="component" value="Unassembled WGS sequence"/>
</dbReference>
<dbReference type="CDD" id="cd06222">
    <property type="entry name" value="RNase_H_like"/>
    <property type="match status" value="1"/>
</dbReference>
<comment type="caution">
    <text evidence="1">The sequence shown here is derived from an EMBL/GenBank/DDBJ whole genome shotgun (WGS) entry which is preliminary data.</text>
</comment>
<dbReference type="EMBL" id="JAIVGD010000002">
    <property type="protein sequence ID" value="KAH0780132.1"/>
    <property type="molecule type" value="Genomic_DNA"/>
</dbReference>
<dbReference type="InterPro" id="IPR036397">
    <property type="entry name" value="RNaseH_sf"/>
</dbReference>
<gene>
    <name evidence="1" type="ORF">KY290_006559</name>
</gene>
<evidence type="ECO:0000313" key="1">
    <source>
        <dbReference type="EMBL" id="KAH0780132.1"/>
    </source>
</evidence>
<proteinExistence type="predicted"/>
<keyword evidence="2" id="KW-1185">Reference proteome</keyword>
<name>A0ABQ7WHA9_SOLTU</name>
<sequence>MEDYIKLLSKTSYYVIAKDGIAYQMRPFIYDANFKPSEETTKATTWICFPDLLPTLFVKEVLFTLASVVRKPLQLDLETINKTHPSCARVKVQVDLLTEKPEFVQMQLEDENTLENRVVTVKIQYASLLVYCKKCKLQGHGEEECRVLHPELVQQHEDRPKASQHANNMQFYKGAVKRKWKPTNRNFTKNAGELMSNKVQESEGTLKNYNSFEVLDQPLMKEVELVSNHSHNLQGGVEGVMSEYIHEPVKVGGKMEVTEVESGDNSASNKGTLVQMEDVMMIDAGVNNEVNLEMSPQGVVEGQEMVNSSAIENSEEKEVLHIEYKERIGGLPVYPNEFEDFAFCVNSCDLVEINYKGDPFTWWNGRIDNQCIFKRLDRYMMNNDFLGSFGMVEVEHLVRAGSDHASMLLSSGQKNNVPKRPFRFFHSLVRGRRKRLSLNRIQNMEGEWMEGEDQVAAAAHASVPHGFTGHFYQQFWDTVSDDVVKVVDAFFSDMSKAYDKVEVLERIGFDLLLWIEFGDWLLTTGREFSNYVFALSHWSCQEEKNTLCRIDEKGASEASSLEREVLVIWWGYSKIIPIDSARNVQLEEVKQCFLNGEWNSELLQLSFGEDFSRHVSQLLRSTEVEEQWDNPWWMLHATGKFTVGSAWEFLRDKNEAYGVLETIEHLFIRCSDSNSIWKYFEELKPLIMAIPMFIFWQVWKRRNSKKFGGDMPYMSMRGGICSNLIPLAKQRYPWMQNMPNNWPEICSIDGASKCNPGPSSSAFCVSDDPGNLVYAEGKRIGVSNNFKAEIIAIRLGLEFISCQKDGRRRLAHSLGGTELISYNNSQALPREAKALLNLEKRQTPNLRITMRQNGNYTDNG</sequence>
<protein>
    <recommendedName>
        <fullName evidence="3">DUF4283 domain-containing protein</fullName>
    </recommendedName>
</protein>
<evidence type="ECO:0008006" key="3">
    <source>
        <dbReference type="Google" id="ProtNLM"/>
    </source>
</evidence>
<dbReference type="InterPro" id="IPR044730">
    <property type="entry name" value="RNase_H-like_dom_plant"/>
</dbReference>
<dbReference type="InterPro" id="IPR036691">
    <property type="entry name" value="Endo/exonu/phosph_ase_sf"/>
</dbReference>
<accession>A0ABQ7WHA9</accession>
<dbReference type="Gene3D" id="3.30.420.10">
    <property type="entry name" value="Ribonuclease H-like superfamily/Ribonuclease H"/>
    <property type="match status" value="1"/>
</dbReference>
<dbReference type="PANTHER" id="PTHR31286:SF79">
    <property type="entry name" value="N-6 ADENINE-SPECIFIC DNA METHYLASE"/>
    <property type="match status" value="1"/>
</dbReference>
<dbReference type="PANTHER" id="PTHR31286">
    <property type="entry name" value="GLYCINE-RICH CELL WALL STRUCTURAL PROTEIN 1.8-LIKE"/>
    <property type="match status" value="1"/>
</dbReference>
<dbReference type="SUPFAM" id="SSF56219">
    <property type="entry name" value="DNase I-like"/>
    <property type="match status" value="1"/>
</dbReference>